<accession>A0A8B8BQ61</accession>
<sequence>MLEPPLAMMMIGVCLLWPFLIIAVTSISMEFTNTLKEDCENGYIEFRCVVTMTWRWVEELLSISLLKNSIENRVSVSRDGVLKDTELAYRSGVAINSSISDVDKYLIIRIMASEIKPKKDKGLYCCGATVNITNQGLKIFITPWRMLNITEIDCSKQSNKITNKTAGDFNKVVVECASMLTC</sequence>
<evidence type="ECO:0000313" key="2">
    <source>
        <dbReference type="Proteomes" id="UP000694844"/>
    </source>
</evidence>
<gene>
    <name evidence="3" type="primary">LOC111112324</name>
</gene>
<evidence type="ECO:0000256" key="1">
    <source>
        <dbReference type="SAM" id="Phobius"/>
    </source>
</evidence>
<organism evidence="2 3">
    <name type="scientific">Crassostrea virginica</name>
    <name type="common">Eastern oyster</name>
    <dbReference type="NCBI Taxonomy" id="6565"/>
    <lineage>
        <taxon>Eukaryota</taxon>
        <taxon>Metazoa</taxon>
        <taxon>Spiralia</taxon>
        <taxon>Lophotrochozoa</taxon>
        <taxon>Mollusca</taxon>
        <taxon>Bivalvia</taxon>
        <taxon>Autobranchia</taxon>
        <taxon>Pteriomorphia</taxon>
        <taxon>Ostreida</taxon>
        <taxon>Ostreoidea</taxon>
        <taxon>Ostreidae</taxon>
        <taxon>Crassostrea</taxon>
    </lineage>
</organism>
<dbReference type="GeneID" id="111112324"/>
<keyword evidence="1" id="KW-0472">Membrane</keyword>
<keyword evidence="1" id="KW-1133">Transmembrane helix</keyword>
<dbReference type="Proteomes" id="UP000694844">
    <property type="component" value="Chromosome 9"/>
</dbReference>
<name>A0A8B8BQ61_CRAVI</name>
<evidence type="ECO:0000313" key="3">
    <source>
        <dbReference type="RefSeq" id="XP_022305472.1"/>
    </source>
</evidence>
<dbReference type="RefSeq" id="XP_022305472.1">
    <property type="nucleotide sequence ID" value="XM_022449764.1"/>
</dbReference>
<protein>
    <submittedName>
        <fullName evidence="3">Uncharacterized protein LOC111112324</fullName>
    </submittedName>
</protein>
<keyword evidence="2" id="KW-1185">Reference proteome</keyword>
<reference evidence="3" key="1">
    <citation type="submission" date="2025-08" db="UniProtKB">
        <authorList>
            <consortium name="RefSeq"/>
        </authorList>
    </citation>
    <scope>IDENTIFICATION</scope>
    <source>
        <tissue evidence="3">Whole sample</tissue>
    </source>
</reference>
<keyword evidence="1" id="KW-0812">Transmembrane</keyword>
<dbReference type="AlphaFoldDB" id="A0A8B8BQ61"/>
<proteinExistence type="predicted"/>
<dbReference type="KEGG" id="cvn:111112324"/>
<feature type="transmembrane region" description="Helical" evidence="1">
    <location>
        <begin position="6"/>
        <end position="27"/>
    </location>
</feature>